<dbReference type="AlphaFoldDB" id="A0A370TAH9"/>
<comment type="caution">
    <text evidence="2">The sequence shown here is derived from an EMBL/GenBank/DDBJ whole genome shotgun (WGS) entry which is preliminary data.</text>
</comment>
<feature type="region of interest" description="Disordered" evidence="1">
    <location>
        <begin position="87"/>
        <end position="113"/>
    </location>
</feature>
<dbReference type="GeneID" id="43603012"/>
<dbReference type="OrthoDB" id="3938867at2759"/>
<gene>
    <name evidence="2" type="ORF">BP5553_10163</name>
</gene>
<dbReference type="Proteomes" id="UP000254866">
    <property type="component" value="Unassembled WGS sequence"/>
</dbReference>
<dbReference type="EMBL" id="NPIC01000014">
    <property type="protein sequence ID" value="RDL30818.1"/>
    <property type="molecule type" value="Genomic_DNA"/>
</dbReference>
<evidence type="ECO:0000313" key="2">
    <source>
        <dbReference type="EMBL" id="RDL30818.1"/>
    </source>
</evidence>
<keyword evidence="3" id="KW-1185">Reference proteome</keyword>
<organism evidence="2 3">
    <name type="scientific">Venustampulla echinocandica</name>
    <dbReference type="NCBI Taxonomy" id="2656787"/>
    <lineage>
        <taxon>Eukaryota</taxon>
        <taxon>Fungi</taxon>
        <taxon>Dikarya</taxon>
        <taxon>Ascomycota</taxon>
        <taxon>Pezizomycotina</taxon>
        <taxon>Leotiomycetes</taxon>
        <taxon>Helotiales</taxon>
        <taxon>Pleuroascaceae</taxon>
        <taxon>Venustampulla</taxon>
    </lineage>
</organism>
<reference evidence="2 3" key="1">
    <citation type="journal article" date="2018" name="IMA Fungus">
        <title>IMA Genome-F 9: Draft genome sequence of Annulohypoxylon stygium, Aspergillus mulundensis, Berkeleyomyces basicola (syn. Thielaviopsis basicola), Ceratocystis smalleyi, two Cercospora beticola strains, Coleophoma cylindrospora, Fusarium fracticaudum, Phialophora cf. hyalina, and Morchella septimelata.</title>
        <authorList>
            <person name="Wingfield B.D."/>
            <person name="Bills G.F."/>
            <person name="Dong Y."/>
            <person name="Huang W."/>
            <person name="Nel W.J."/>
            <person name="Swalarsk-Parry B.S."/>
            <person name="Vaghefi N."/>
            <person name="Wilken P.M."/>
            <person name="An Z."/>
            <person name="de Beer Z.W."/>
            <person name="De Vos L."/>
            <person name="Chen L."/>
            <person name="Duong T.A."/>
            <person name="Gao Y."/>
            <person name="Hammerbacher A."/>
            <person name="Kikkert J.R."/>
            <person name="Li Y."/>
            <person name="Li H."/>
            <person name="Li K."/>
            <person name="Li Q."/>
            <person name="Liu X."/>
            <person name="Ma X."/>
            <person name="Naidoo K."/>
            <person name="Pethybridge S.J."/>
            <person name="Sun J."/>
            <person name="Steenkamp E.T."/>
            <person name="van der Nest M.A."/>
            <person name="van Wyk S."/>
            <person name="Wingfield M.J."/>
            <person name="Xiong C."/>
            <person name="Yue Q."/>
            <person name="Zhang X."/>
        </authorList>
    </citation>
    <scope>NUCLEOTIDE SEQUENCE [LARGE SCALE GENOMIC DNA]</scope>
    <source>
        <strain evidence="2 3">BP 5553</strain>
    </source>
</reference>
<sequence>MDNNSSLVCVFCDGRFKVAQYTKLDESPDGQGSVVWKFFQDRADIRRLRKGLEYIRILSRDRHQQRKSIDKDLCKVGDIVWDGNIGSVPDRENTTQSEGHYQGDMSTERDEPSLRDDIGAGILELIAQATIDKPVNLFRDLDFANSPDCKWAYVINLDTEMLEVFQGQLPKDWPGTERFQNVGGENNSVPVFIKSFHLINLPRTREEFVGLVNVAAWG</sequence>
<evidence type="ECO:0000256" key="1">
    <source>
        <dbReference type="SAM" id="MobiDB-lite"/>
    </source>
</evidence>
<dbReference type="RefSeq" id="XP_031865194.1">
    <property type="nucleotide sequence ID" value="XM_032018786.1"/>
</dbReference>
<accession>A0A370TAH9</accession>
<name>A0A370TAH9_9HELO</name>
<protein>
    <submittedName>
        <fullName evidence="2">Uncharacterized protein</fullName>
    </submittedName>
</protein>
<proteinExistence type="predicted"/>
<evidence type="ECO:0000313" key="3">
    <source>
        <dbReference type="Proteomes" id="UP000254866"/>
    </source>
</evidence>